<proteinExistence type="predicted"/>
<dbReference type="GeneID" id="92359144"/>
<comment type="caution">
    <text evidence="1">The sequence shown here is derived from an EMBL/GenBank/DDBJ whole genome shotgun (WGS) entry which is preliminary data.</text>
</comment>
<reference evidence="1 2" key="1">
    <citation type="submission" date="2021-02" db="EMBL/GenBank/DDBJ databases">
        <title>Leishmania (Mundinia) orientalis Genome sequencing and assembly.</title>
        <authorList>
            <person name="Almutairi H."/>
            <person name="Gatherer D."/>
        </authorList>
    </citation>
    <scope>NUCLEOTIDE SEQUENCE [LARGE SCALE GENOMIC DNA]</scope>
    <source>
        <strain evidence="1">LSCM4</strain>
    </source>
</reference>
<dbReference type="AlphaFoldDB" id="A0A836GTM5"/>
<dbReference type="Proteomes" id="UP000674143">
    <property type="component" value="Chromosome 31"/>
</dbReference>
<gene>
    <name evidence="1" type="ORF">LSCM4_03196</name>
</gene>
<dbReference type="EMBL" id="JAFHLR010000031">
    <property type="protein sequence ID" value="KAG5471645.1"/>
    <property type="molecule type" value="Genomic_DNA"/>
</dbReference>
<accession>A0A836GTM5</accession>
<dbReference type="KEGG" id="loi:92359144"/>
<keyword evidence="2" id="KW-1185">Reference proteome</keyword>
<protein>
    <submittedName>
        <fullName evidence="1">Uncharacterized protein</fullName>
    </submittedName>
</protein>
<name>A0A836GTM5_9TRYP</name>
<evidence type="ECO:0000313" key="1">
    <source>
        <dbReference type="EMBL" id="KAG5471645.1"/>
    </source>
</evidence>
<evidence type="ECO:0000313" key="2">
    <source>
        <dbReference type="Proteomes" id="UP000674143"/>
    </source>
</evidence>
<organism evidence="1 2">
    <name type="scientific">Leishmania orientalis</name>
    <dbReference type="NCBI Taxonomy" id="2249476"/>
    <lineage>
        <taxon>Eukaryota</taxon>
        <taxon>Discoba</taxon>
        <taxon>Euglenozoa</taxon>
        <taxon>Kinetoplastea</taxon>
        <taxon>Metakinetoplastina</taxon>
        <taxon>Trypanosomatida</taxon>
        <taxon>Trypanosomatidae</taxon>
        <taxon>Leishmaniinae</taxon>
        <taxon>Leishmania</taxon>
    </lineage>
</organism>
<sequence>MDGLHSSGRLTFHDSVRVNIFGPKNEVTSAVIDFCVVAKQLRPYPRSATEAPVRLTNTSRLVCENSIAFGRILACVLRWTGWCSSFITNGEVKA</sequence>
<dbReference type="RefSeq" id="XP_067060762.1">
    <property type="nucleotide sequence ID" value="XM_067205210.1"/>
</dbReference>